<name>A0ABU8N085_9PSEU</name>
<evidence type="ECO:0000313" key="2">
    <source>
        <dbReference type="Proteomes" id="UP001370100"/>
    </source>
</evidence>
<reference evidence="1 2" key="1">
    <citation type="submission" date="2024-03" db="EMBL/GenBank/DDBJ databases">
        <title>Actinomycetospora sp. OC33-EN06, a novel actinomycete isolated from wild orchid (Aerides multiflora).</title>
        <authorList>
            <person name="Suriyachadkun C."/>
        </authorList>
    </citation>
    <scope>NUCLEOTIDE SEQUENCE [LARGE SCALE GENOMIC DNA]</scope>
    <source>
        <strain evidence="1 2">OC33-EN06</strain>
    </source>
</reference>
<protein>
    <submittedName>
        <fullName evidence="1">Uncharacterized protein</fullName>
    </submittedName>
</protein>
<sequence>MSHDTALASPDRSTAAGVPPVVVETFDGWAPDLTAPVLASVCMRTEAAPR</sequence>
<dbReference type="Proteomes" id="UP001370100">
    <property type="component" value="Unassembled WGS sequence"/>
</dbReference>
<organism evidence="1 2">
    <name type="scientific">Actinomycetospora aeridis</name>
    <dbReference type="NCBI Taxonomy" id="3129231"/>
    <lineage>
        <taxon>Bacteria</taxon>
        <taxon>Bacillati</taxon>
        <taxon>Actinomycetota</taxon>
        <taxon>Actinomycetes</taxon>
        <taxon>Pseudonocardiales</taxon>
        <taxon>Pseudonocardiaceae</taxon>
        <taxon>Actinomycetospora</taxon>
    </lineage>
</organism>
<dbReference type="EMBL" id="JBBEGL010000001">
    <property type="protein sequence ID" value="MEJ2885783.1"/>
    <property type="molecule type" value="Genomic_DNA"/>
</dbReference>
<gene>
    <name evidence="1" type="ORF">WCD41_04925</name>
</gene>
<dbReference type="RefSeq" id="WP_337712246.1">
    <property type="nucleotide sequence ID" value="NZ_JBBEGL010000001.1"/>
</dbReference>
<evidence type="ECO:0000313" key="1">
    <source>
        <dbReference type="EMBL" id="MEJ2885783.1"/>
    </source>
</evidence>
<proteinExistence type="predicted"/>
<accession>A0ABU8N085</accession>
<comment type="caution">
    <text evidence="1">The sequence shown here is derived from an EMBL/GenBank/DDBJ whole genome shotgun (WGS) entry which is preliminary data.</text>
</comment>
<keyword evidence="2" id="KW-1185">Reference proteome</keyword>